<evidence type="ECO:0000313" key="2">
    <source>
        <dbReference type="EMBL" id="CBX99372.1"/>
    </source>
</evidence>
<dbReference type="OMA" id="QQGWTEQ"/>
<evidence type="ECO:0000256" key="1">
    <source>
        <dbReference type="SAM" id="MobiDB-lite"/>
    </source>
</evidence>
<dbReference type="InParanoid" id="E5A6X7"/>
<feature type="compositionally biased region" description="Polar residues" evidence="1">
    <location>
        <begin position="85"/>
        <end position="105"/>
    </location>
</feature>
<dbReference type="AlphaFoldDB" id="E5A6X7"/>
<feature type="compositionally biased region" description="Polar residues" evidence="1">
    <location>
        <begin position="147"/>
        <end position="161"/>
    </location>
</feature>
<organism evidence="2 3">
    <name type="scientific">Leptosphaeria maculans (strain JN3 / isolate v23.1.3 / race Av1-4-5-6-7-8)</name>
    <name type="common">Blackleg fungus</name>
    <name type="synonym">Phoma lingam</name>
    <dbReference type="NCBI Taxonomy" id="985895"/>
    <lineage>
        <taxon>Eukaryota</taxon>
        <taxon>Fungi</taxon>
        <taxon>Dikarya</taxon>
        <taxon>Ascomycota</taxon>
        <taxon>Pezizomycotina</taxon>
        <taxon>Dothideomycetes</taxon>
        <taxon>Pleosporomycetidae</taxon>
        <taxon>Pleosporales</taxon>
        <taxon>Pleosporineae</taxon>
        <taxon>Leptosphaeriaceae</taxon>
        <taxon>Plenodomus</taxon>
        <taxon>Plenodomus lingam/Leptosphaeria maculans species complex</taxon>
    </lineage>
</organism>
<dbReference type="eggNOG" id="ENOG502RAAA">
    <property type="taxonomic scope" value="Eukaryota"/>
</dbReference>
<feature type="compositionally biased region" description="Polar residues" evidence="1">
    <location>
        <begin position="18"/>
        <end position="28"/>
    </location>
</feature>
<dbReference type="EMBL" id="FP929135">
    <property type="protein sequence ID" value="CBX99372.1"/>
    <property type="molecule type" value="Genomic_DNA"/>
</dbReference>
<feature type="region of interest" description="Disordered" evidence="1">
    <location>
        <begin position="175"/>
        <end position="194"/>
    </location>
</feature>
<dbReference type="VEuPathDB" id="FungiDB:LEMA_P086110.1"/>
<name>E5A6X7_LEPMJ</name>
<sequence>MSEQPSLLTPSDGPHNLLTPSALTPNTRTEAEAALTLNSINQTDAAGPDPALLEDGTSEAQKAYRRPGVPRTSSFNYQDALRRAQQASVSSNMSADSEASGNTAEETVASPASSATPFPPPGQGVVPLNYGAVGASRSDSVRKTRSRGLSLSGLAQQQGWSEQDYKRVYTSDLVAKPKESAGYRSEAAPKSNEP</sequence>
<dbReference type="OrthoDB" id="3795253at2759"/>
<dbReference type="GeneID" id="13288928"/>
<keyword evidence="3" id="KW-1185">Reference proteome</keyword>
<accession>E5A6X7</accession>
<protein>
    <submittedName>
        <fullName evidence="2">Uncharacterized protein</fullName>
    </submittedName>
</protein>
<dbReference type="Proteomes" id="UP000002668">
    <property type="component" value="Genome"/>
</dbReference>
<reference evidence="3" key="1">
    <citation type="journal article" date="2011" name="Nat. Commun.">
        <title>Effector diversification within compartments of the Leptosphaeria maculans genome affected by Repeat-Induced Point mutations.</title>
        <authorList>
            <person name="Rouxel T."/>
            <person name="Grandaubert J."/>
            <person name="Hane J.K."/>
            <person name="Hoede C."/>
            <person name="van de Wouw A.P."/>
            <person name="Couloux A."/>
            <person name="Dominguez V."/>
            <person name="Anthouard V."/>
            <person name="Bally P."/>
            <person name="Bourras S."/>
            <person name="Cozijnsen A.J."/>
            <person name="Ciuffetti L.M."/>
            <person name="Degrave A."/>
            <person name="Dilmaghani A."/>
            <person name="Duret L."/>
            <person name="Fudal I."/>
            <person name="Goodwin S.B."/>
            <person name="Gout L."/>
            <person name="Glaser N."/>
            <person name="Linglin J."/>
            <person name="Kema G.H.J."/>
            <person name="Lapalu N."/>
            <person name="Lawrence C.B."/>
            <person name="May K."/>
            <person name="Meyer M."/>
            <person name="Ollivier B."/>
            <person name="Poulain J."/>
            <person name="Schoch C.L."/>
            <person name="Simon A."/>
            <person name="Spatafora J.W."/>
            <person name="Stachowiak A."/>
            <person name="Turgeon B.G."/>
            <person name="Tyler B.M."/>
            <person name="Vincent D."/>
            <person name="Weissenbach J."/>
            <person name="Amselem J."/>
            <person name="Quesneville H."/>
            <person name="Oliver R.P."/>
            <person name="Wincker P."/>
            <person name="Balesdent M.-H."/>
            <person name="Howlett B.J."/>
        </authorList>
    </citation>
    <scope>NUCLEOTIDE SEQUENCE [LARGE SCALE GENOMIC DNA]</scope>
    <source>
        <strain evidence="3">JN3 / isolate v23.1.3 / race Av1-4-5-6-7-8</strain>
    </source>
</reference>
<evidence type="ECO:0000313" key="3">
    <source>
        <dbReference type="Proteomes" id="UP000002668"/>
    </source>
</evidence>
<feature type="region of interest" description="Disordered" evidence="1">
    <location>
        <begin position="1"/>
        <end position="166"/>
    </location>
</feature>
<proteinExistence type="predicted"/>
<gene>
    <name evidence="2" type="ORF">LEMA_P086110.1</name>
</gene>
<dbReference type="HOGENOM" id="CLU_1294180_0_0_1"/>